<dbReference type="InterPro" id="IPR008318">
    <property type="entry name" value="UCP030820"/>
</dbReference>
<keyword evidence="2" id="KW-1185">Reference proteome</keyword>
<sequence>MVETQLRFRDDEPAGDPAVTVDSFGEQTNASAVRIEPGDDARVLLPHLDRIRLVEVNFPVFGDGRGYSAARILREAGYAGELRAVGDVLIDQLAFLRRCGFDSFAPEHPLNAADAEAALARYPEVYSPTVDGRPAIWAKRHGLA</sequence>
<evidence type="ECO:0000313" key="2">
    <source>
        <dbReference type="Proteomes" id="UP000520156"/>
    </source>
</evidence>
<evidence type="ECO:0000313" key="1">
    <source>
        <dbReference type="EMBL" id="MBC2651007.1"/>
    </source>
</evidence>
<name>A0A7X1KBF5_9SPHN</name>
<accession>A0A7X1KBF5</accession>
<proteinExistence type="predicted"/>
<dbReference type="EMBL" id="JACLAU010000004">
    <property type="protein sequence ID" value="MBC2651007.1"/>
    <property type="molecule type" value="Genomic_DNA"/>
</dbReference>
<dbReference type="AlphaFoldDB" id="A0A7X1KBF5"/>
<dbReference type="Pfam" id="PF06073">
    <property type="entry name" value="DUF934"/>
    <property type="match status" value="1"/>
</dbReference>
<reference evidence="1 2" key="1">
    <citation type="submission" date="2020-08" db="EMBL/GenBank/DDBJ databases">
        <title>The genome sequence of Novosphingobium flavum 4Y4.</title>
        <authorList>
            <person name="Liu Y."/>
        </authorList>
    </citation>
    <scope>NUCLEOTIDE SEQUENCE [LARGE SCALE GENOMIC DNA]</scope>
    <source>
        <strain evidence="1 2">4Y4</strain>
    </source>
</reference>
<dbReference type="Proteomes" id="UP000520156">
    <property type="component" value="Unassembled WGS sequence"/>
</dbReference>
<dbReference type="RefSeq" id="WP_185682429.1">
    <property type="nucleotide sequence ID" value="NZ_JACLAU010000004.1"/>
</dbReference>
<gene>
    <name evidence="1" type="ORF">H7F49_04765</name>
</gene>
<comment type="caution">
    <text evidence="1">The sequence shown here is derived from an EMBL/GenBank/DDBJ whole genome shotgun (WGS) entry which is preliminary data.</text>
</comment>
<protein>
    <submittedName>
        <fullName evidence="1">DUF934 domain-containing protein</fullName>
    </submittedName>
</protein>
<organism evidence="1 2">
    <name type="scientific">Novosphingobium aerophilum</name>
    <dbReference type="NCBI Taxonomy" id="2839843"/>
    <lineage>
        <taxon>Bacteria</taxon>
        <taxon>Pseudomonadati</taxon>
        <taxon>Pseudomonadota</taxon>
        <taxon>Alphaproteobacteria</taxon>
        <taxon>Sphingomonadales</taxon>
        <taxon>Sphingomonadaceae</taxon>
        <taxon>Novosphingobium</taxon>
    </lineage>
</organism>